<keyword evidence="8" id="KW-0238">DNA-binding</keyword>
<dbReference type="FunFam" id="1.10.579.10:FF:000002">
    <property type="entry name" value="Deoxyribodipyrimidine photolyase"/>
    <property type="match status" value="1"/>
</dbReference>
<evidence type="ECO:0000256" key="11">
    <source>
        <dbReference type="ARBA" id="ARBA00031671"/>
    </source>
</evidence>
<dbReference type="InterPro" id="IPR032673">
    <property type="entry name" value="DNA_photolyase_2_CS"/>
</dbReference>
<keyword evidence="9" id="KW-0234">DNA repair</keyword>
<keyword evidence="7" id="KW-0274">FAD</keyword>
<protein>
    <recommendedName>
        <fullName evidence="4">Deoxyribodipyrimidine photo-lyase</fullName>
        <ecNumber evidence="3">4.1.99.3</ecNumber>
    </recommendedName>
    <alternativeName>
        <fullName evidence="11">DNA photolyase</fullName>
    </alternativeName>
</protein>
<evidence type="ECO:0000256" key="10">
    <source>
        <dbReference type="ARBA" id="ARBA00023239"/>
    </source>
</evidence>
<dbReference type="InterPro" id="IPR036134">
    <property type="entry name" value="Crypto/Photolyase_FAD-like_sf"/>
</dbReference>
<evidence type="ECO:0000256" key="7">
    <source>
        <dbReference type="ARBA" id="ARBA00022827"/>
    </source>
</evidence>
<dbReference type="PROSITE" id="PS01084">
    <property type="entry name" value="DNA_PHOTOLYASES_2_2"/>
    <property type="match status" value="1"/>
</dbReference>
<dbReference type="GO" id="GO:0003677">
    <property type="term" value="F:DNA binding"/>
    <property type="evidence" value="ECO:0007669"/>
    <property type="project" value="UniProtKB-KW"/>
</dbReference>
<keyword evidence="6" id="KW-0227">DNA damage</keyword>
<evidence type="ECO:0000256" key="5">
    <source>
        <dbReference type="ARBA" id="ARBA00022630"/>
    </source>
</evidence>
<dbReference type="InterPro" id="IPR036155">
    <property type="entry name" value="Crypto/Photolyase_N_sf"/>
</dbReference>
<keyword evidence="10 14" id="KW-0456">Lyase</keyword>
<dbReference type="GO" id="GO:0003904">
    <property type="term" value="F:deoxyribodipyrimidine photo-lyase activity"/>
    <property type="evidence" value="ECO:0007669"/>
    <property type="project" value="UniProtKB-EC"/>
</dbReference>
<proteinExistence type="inferred from homology"/>
<dbReference type="Gene3D" id="1.10.579.10">
    <property type="entry name" value="DNA Cyclobutane Dipyrimidine Photolyase, subunit A, domain 3"/>
    <property type="match status" value="1"/>
</dbReference>
<evidence type="ECO:0000256" key="12">
    <source>
        <dbReference type="ARBA" id="ARBA00033999"/>
    </source>
</evidence>
<evidence type="ECO:0000256" key="4">
    <source>
        <dbReference type="ARBA" id="ARBA00014046"/>
    </source>
</evidence>
<dbReference type="Gene3D" id="3.40.50.620">
    <property type="entry name" value="HUPs"/>
    <property type="match status" value="1"/>
</dbReference>
<dbReference type="InterPro" id="IPR052219">
    <property type="entry name" value="Photolyase_Class-2"/>
</dbReference>
<evidence type="ECO:0000256" key="1">
    <source>
        <dbReference type="ARBA" id="ARBA00001974"/>
    </source>
</evidence>
<gene>
    <name evidence="14" type="ORF">KAR29_05575</name>
</gene>
<dbReference type="PROSITE" id="PS51645">
    <property type="entry name" value="PHR_CRY_ALPHA_BETA"/>
    <property type="match status" value="1"/>
</dbReference>
<name>A0A9Q7EXL0_9BACT</name>
<dbReference type="EMBL" id="CP072943">
    <property type="protein sequence ID" value="QTX33699.1"/>
    <property type="molecule type" value="Genomic_DNA"/>
</dbReference>
<comment type="similarity">
    <text evidence="2">Belongs to the DNA photolyase class-2 family.</text>
</comment>
<evidence type="ECO:0000313" key="15">
    <source>
        <dbReference type="Proteomes" id="UP000671879"/>
    </source>
</evidence>
<dbReference type="SUPFAM" id="SSF48173">
    <property type="entry name" value="Cryptochrome/photolyase FAD-binding domain"/>
    <property type="match status" value="1"/>
</dbReference>
<dbReference type="InterPro" id="IPR006050">
    <property type="entry name" value="DNA_photolyase_N"/>
</dbReference>
<evidence type="ECO:0000259" key="13">
    <source>
        <dbReference type="PROSITE" id="PS51645"/>
    </source>
</evidence>
<dbReference type="AlphaFoldDB" id="A0A9Q7EXL0"/>
<dbReference type="Gene3D" id="1.25.40.80">
    <property type="match status" value="1"/>
</dbReference>
<dbReference type="EC" id="4.1.99.3" evidence="3"/>
<comment type="cofactor">
    <cofactor evidence="1">
        <name>FAD</name>
        <dbReference type="ChEBI" id="CHEBI:57692"/>
    </cofactor>
</comment>
<dbReference type="GO" id="GO:0000719">
    <property type="term" value="P:photoreactive repair"/>
    <property type="evidence" value="ECO:0007669"/>
    <property type="project" value="TreeGrafter"/>
</dbReference>
<evidence type="ECO:0000256" key="2">
    <source>
        <dbReference type="ARBA" id="ARBA00006409"/>
    </source>
</evidence>
<dbReference type="SUPFAM" id="SSF52425">
    <property type="entry name" value="Cryptochrome/photolyase, N-terminal domain"/>
    <property type="match status" value="1"/>
</dbReference>
<evidence type="ECO:0000256" key="8">
    <source>
        <dbReference type="ARBA" id="ARBA00023125"/>
    </source>
</evidence>
<organism evidence="14 15">
    <name type="scientific">Aminithiophilus ramosus</name>
    <dbReference type="NCBI Taxonomy" id="3029084"/>
    <lineage>
        <taxon>Bacteria</taxon>
        <taxon>Thermotogati</taxon>
        <taxon>Synergistota</taxon>
        <taxon>Synergistia</taxon>
        <taxon>Synergistales</taxon>
        <taxon>Aminithiophilaceae</taxon>
        <taxon>Aminithiophilus</taxon>
    </lineage>
</organism>
<dbReference type="Proteomes" id="UP000671879">
    <property type="component" value="Chromosome"/>
</dbReference>
<accession>A0A9Q7EXL0</accession>
<keyword evidence="5" id="KW-0285">Flavoprotein</keyword>
<dbReference type="PANTHER" id="PTHR10211">
    <property type="entry name" value="DEOXYRIBODIPYRIMIDINE PHOTOLYASE"/>
    <property type="match status" value="1"/>
</dbReference>
<dbReference type="PANTHER" id="PTHR10211:SF0">
    <property type="entry name" value="DEOXYRIBODIPYRIMIDINE PHOTO-LYASE"/>
    <property type="match status" value="1"/>
</dbReference>
<dbReference type="KEGG" id="aram:KAR29_05575"/>
<comment type="catalytic activity">
    <reaction evidence="12">
        <text>cyclobutadipyrimidine (in DNA) = 2 pyrimidine residues (in DNA).</text>
        <dbReference type="EC" id="4.1.99.3"/>
    </reaction>
</comment>
<feature type="domain" description="Photolyase/cryptochrome alpha/beta" evidence="13">
    <location>
        <begin position="1"/>
        <end position="125"/>
    </location>
</feature>
<keyword evidence="15" id="KW-1185">Reference proteome</keyword>
<evidence type="ECO:0000256" key="3">
    <source>
        <dbReference type="ARBA" id="ARBA00013149"/>
    </source>
</evidence>
<dbReference type="InterPro" id="IPR014729">
    <property type="entry name" value="Rossmann-like_a/b/a_fold"/>
</dbReference>
<reference evidence="15" key="1">
    <citation type="submission" date="2021-04" db="EMBL/GenBank/DDBJ databases">
        <title>A novel Synergistetes isolate from a pyrite-forming mixed culture.</title>
        <authorList>
            <person name="Bunk B."/>
            <person name="Sproer C."/>
            <person name="Spring S."/>
            <person name="Pester M."/>
        </authorList>
    </citation>
    <scope>NUCLEOTIDE SEQUENCE [LARGE SCALE GENOMIC DNA]</scope>
    <source>
        <strain evidence="15">J.5.4.2-T.3.5.2</strain>
    </source>
</reference>
<sequence length="427" mass="48394">MSRDQRAEDNGALLAAQEMALARKEPLAVLFCLLPSFKGAPGGAFAFMLDGLIETARDLARRKIPLIVLRGDPVLEIPRWIGARGASALFCDFDPLREKRLWQREIAVRVSVPFFEVDGHNVVPCRRASFKQEYAAYTFRPKIRALLPRFLEDMPSLKDHPFPWSREDEGSRSLDRLVEARKNLPSPLPASGPPGSAAGRRRLDAFLAAGLTDYDGKRNDPNEEAQSGLSPYLHFGQISARRAALEVTRSAASDEAKEAFLEELVVRRELADNFCFYNEAYDRFEGFPDWARRTLDAHRSDERPLLYGPADLEEARTDDPLWNAAQRQMVLTGKMQGWLRMYWAKKIFEWSPSPEEALRRALLLNDRYELDGRDPNGYAGVAWSIGGVHDRAWPERPLFGKVRYMNLAGARRKFDVDAFCRSVPPLG</sequence>
<dbReference type="Pfam" id="PF00875">
    <property type="entry name" value="DNA_photolyase"/>
    <property type="match status" value="1"/>
</dbReference>
<evidence type="ECO:0000256" key="6">
    <source>
        <dbReference type="ARBA" id="ARBA00022763"/>
    </source>
</evidence>
<evidence type="ECO:0000256" key="9">
    <source>
        <dbReference type="ARBA" id="ARBA00023204"/>
    </source>
</evidence>
<evidence type="ECO:0000313" key="14">
    <source>
        <dbReference type="EMBL" id="QTX33699.1"/>
    </source>
</evidence>
<dbReference type="PROSITE" id="PS01083">
    <property type="entry name" value="DNA_PHOTOLYASES_2_1"/>
    <property type="match status" value="1"/>
</dbReference>